<name>A0A9W5URX8_9ACTN</name>
<dbReference type="EMBL" id="BOPD01000021">
    <property type="protein sequence ID" value="GIJ34462.1"/>
    <property type="molecule type" value="Genomic_DNA"/>
</dbReference>
<accession>A0A9W5URX8</accession>
<keyword evidence="2" id="KW-1185">Reference proteome</keyword>
<evidence type="ECO:0000313" key="1">
    <source>
        <dbReference type="EMBL" id="GIJ34462.1"/>
    </source>
</evidence>
<protein>
    <submittedName>
        <fullName evidence="1">Uncharacterized protein</fullName>
    </submittedName>
</protein>
<comment type="caution">
    <text evidence="1">The sequence shown here is derived from an EMBL/GenBank/DDBJ whole genome shotgun (WGS) entry which is preliminary data.</text>
</comment>
<dbReference type="AlphaFoldDB" id="A0A9W5URX8"/>
<proteinExistence type="predicted"/>
<evidence type="ECO:0000313" key="2">
    <source>
        <dbReference type="Proteomes" id="UP000607311"/>
    </source>
</evidence>
<reference evidence="1" key="1">
    <citation type="submission" date="2021-01" db="EMBL/GenBank/DDBJ databases">
        <title>Whole genome shotgun sequence of Verrucosispora sediminis NBRC 107745.</title>
        <authorList>
            <person name="Komaki H."/>
            <person name="Tamura T."/>
        </authorList>
    </citation>
    <scope>NUCLEOTIDE SEQUENCE</scope>
    <source>
        <strain evidence="1">NBRC 107745</strain>
    </source>
</reference>
<dbReference type="Proteomes" id="UP000607311">
    <property type="component" value="Unassembled WGS sequence"/>
</dbReference>
<gene>
    <name evidence="1" type="ORF">Vse01_36100</name>
</gene>
<sequence>MCASPAPERANKAVQTLLHGPGWLYMATIDLFNREVIGYAMAEIFRLIGCSSLAAVESSLGV</sequence>
<organism evidence="1 2">
    <name type="scientific">Micromonospora sediminimaris</name>
    <dbReference type="NCBI Taxonomy" id="547162"/>
    <lineage>
        <taxon>Bacteria</taxon>
        <taxon>Bacillati</taxon>
        <taxon>Actinomycetota</taxon>
        <taxon>Actinomycetes</taxon>
        <taxon>Micromonosporales</taxon>
        <taxon>Micromonosporaceae</taxon>
        <taxon>Micromonospora</taxon>
    </lineage>
</organism>